<organism evidence="2">
    <name type="scientific">Notodromas monacha</name>
    <dbReference type="NCBI Taxonomy" id="399045"/>
    <lineage>
        <taxon>Eukaryota</taxon>
        <taxon>Metazoa</taxon>
        <taxon>Ecdysozoa</taxon>
        <taxon>Arthropoda</taxon>
        <taxon>Crustacea</taxon>
        <taxon>Oligostraca</taxon>
        <taxon>Ostracoda</taxon>
        <taxon>Podocopa</taxon>
        <taxon>Podocopida</taxon>
        <taxon>Cypridocopina</taxon>
        <taxon>Cypridoidea</taxon>
        <taxon>Cyprididae</taxon>
        <taxon>Notodromas</taxon>
    </lineage>
</organism>
<protein>
    <submittedName>
        <fullName evidence="2">Uncharacterized protein</fullName>
    </submittedName>
</protein>
<dbReference type="OrthoDB" id="6374728at2759"/>
<keyword evidence="1" id="KW-0472">Membrane</keyword>
<feature type="transmembrane region" description="Helical" evidence="1">
    <location>
        <begin position="215"/>
        <end position="236"/>
    </location>
</feature>
<evidence type="ECO:0000256" key="1">
    <source>
        <dbReference type="SAM" id="Phobius"/>
    </source>
</evidence>
<dbReference type="AlphaFoldDB" id="A0A7R9BNL1"/>
<dbReference type="SUPFAM" id="SSF110035">
    <property type="entry name" value="GDNF receptor-like"/>
    <property type="match status" value="1"/>
</dbReference>
<keyword evidence="1" id="KW-1133">Transmembrane helix</keyword>
<dbReference type="InterPro" id="IPR037193">
    <property type="entry name" value="GDNF_alpha"/>
</dbReference>
<name>A0A7R9BNL1_9CRUS</name>
<keyword evidence="3" id="KW-1185">Reference proteome</keyword>
<gene>
    <name evidence="2" type="ORF">NMOB1V02_LOCUS5525</name>
</gene>
<evidence type="ECO:0000313" key="2">
    <source>
        <dbReference type="EMBL" id="CAD7277802.1"/>
    </source>
</evidence>
<proteinExistence type="predicted"/>
<keyword evidence="1" id="KW-0812">Transmembrane</keyword>
<evidence type="ECO:0000313" key="3">
    <source>
        <dbReference type="Proteomes" id="UP000678499"/>
    </source>
</evidence>
<dbReference type="Proteomes" id="UP000678499">
    <property type="component" value="Unassembled WGS sequence"/>
</dbReference>
<sequence length="239" mass="26594">MRGAAVREKLIPRDPLPGDPGPLRPLFLHSRHPKMGESCFTGFPGLIVEWKMMRAEGSLNHLQPVLESFEQACAVDSDTLRCAGRRQECRTAKIRTLGTSLSVPCNCPSTSSPVADVYNCLGWQRLLWLNPCVASCKAQIEAFPLFFFFLLLCGERNESDEMNCGGLLPIGHLSMLLAIGQGEGADIAPVPFRGNDGQRLNRPLFPPFPVNDSFWSRWTLLNSCFLSSPFVILIYLHEM</sequence>
<dbReference type="EMBL" id="CAJPEX010001015">
    <property type="protein sequence ID" value="CAG0917954.1"/>
    <property type="molecule type" value="Genomic_DNA"/>
</dbReference>
<reference evidence="2" key="1">
    <citation type="submission" date="2020-11" db="EMBL/GenBank/DDBJ databases">
        <authorList>
            <person name="Tran Van P."/>
        </authorList>
    </citation>
    <scope>NUCLEOTIDE SEQUENCE</scope>
</reference>
<dbReference type="EMBL" id="OA883052">
    <property type="protein sequence ID" value="CAD7277802.1"/>
    <property type="molecule type" value="Genomic_DNA"/>
</dbReference>
<accession>A0A7R9BNL1</accession>